<keyword evidence="3 7" id="KW-0548">Nucleotidyltransferase</keyword>
<comment type="catalytic activity">
    <reaction evidence="1">
        <text>2 ATP = 3',3'-c-di-AMP + 2 diphosphate</text>
        <dbReference type="Rhea" id="RHEA:35655"/>
        <dbReference type="ChEBI" id="CHEBI:30616"/>
        <dbReference type="ChEBI" id="CHEBI:33019"/>
        <dbReference type="ChEBI" id="CHEBI:71500"/>
        <dbReference type="EC" id="2.7.7.85"/>
    </reaction>
</comment>
<evidence type="ECO:0000259" key="6">
    <source>
        <dbReference type="PROSITE" id="PS51794"/>
    </source>
</evidence>
<evidence type="ECO:0000256" key="4">
    <source>
        <dbReference type="ARBA" id="ARBA00022741"/>
    </source>
</evidence>
<evidence type="ECO:0000256" key="2">
    <source>
        <dbReference type="ARBA" id="ARBA00022679"/>
    </source>
</evidence>
<keyword evidence="2 7" id="KW-0808">Transferase</keyword>
<gene>
    <name evidence="7" type="primary">cdaA_21</name>
    <name evidence="7" type="ORF">SDC9_116626</name>
</gene>
<dbReference type="PROSITE" id="PS51794">
    <property type="entry name" value="DAC"/>
    <property type="match status" value="1"/>
</dbReference>
<dbReference type="GO" id="GO:0004016">
    <property type="term" value="F:adenylate cyclase activity"/>
    <property type="evidence" value="ECO:0007669"/>
    <property type="project" value="TreeGrafter"/>
</dbReference>
<evidence type="ECO:0000256" key="5">
    <source>
        <dbReference type="ARBA" id="ARBA00022840"/>
    </source>
</evidence>
<feature type="domain" description="DAC" evidence="6">
    <location>
        <begin position="1"/>
        <end position="57"/>
    </location>
</feature>
<dbReference type="PANTHER" id="PTHR34185:SF1">
    <property type="entry name" value="DIADENYLATE CYCLASE"/>
    <property type="match status" value="1"/>
</dbReference>
<evidence type="ECO:0000256" key="1">
    <source>
        <dbReference type="ARBA" id="ARBA00000877"/>
    </source>
</evidence>
<dbReference type="Pfam" id="PF02457">
    <property type="entry name" value="DAC"/>
    <property type="match status" value="1"/>
</dbReference>
<comment type="caution">
    <text evidence="7">The sequence shown here is derived from an EMBL/GenBank/DDBJ whole genome shotgun (WGS) entry which is preliminary data.</text>
</comment>
<accession>A0A645BX44</accession>
<dbReference type="AlphaFoldDB" id="A0A645BX44"/>
<dbReference type="EC" id="2.7.7.85" evidence="7"/>
<keyword evidence="5" id="KW-0067">ATP-binding</keyword>
<dbReference type="GO" id="GO:0106408">
    <property type="term" value="F:diadenylate cyclase activity"/>
    <property type="evidence" value="ECO:0007669"/>
    <property type="project" value="UniProtKB-EC"/>
</dbReference>
<dbReference type="SUPFAM" id="SSF143597">
    <property type="entry name" value="YojJ-like"/>
    <property type="match status" value="1"/>
</dbReference>
<evidence type="ECO:0000313" key="7">
    <source>
        <dbReference type="EMBL" id="MPM69678.1"/>
    </source>
</evidence>
<dbReference type="PANTHER" id="PTHR34185">
    <property type="entry name" value="DIADENYLATE CYCLASE"/>
    <property type="match status" value="1"/>
</dbReference>
<name>A0A645BX44_9ZZZZ</name>
<organism evidence="7">
    <name type="scientific">bioreactor metagenome</name>
    <dbReference type="NCBI Taxonomy" id="1076179"/>
    <lineage>
        <taxon>unclassified sequences</taxon>
        <taxon>metagenomes</taxon>
        <taxon>ecological metagenomes</taxon>
    </lineage>
</organism>
<keyword evidence="4" id="KW-0547">Nucleotide-binding</keyword>
<protein>
    <submittedName>
        <fullName evidence="7">Cyclic di-AMP synthase CdaA</fullName>
        <ecNumber evidence="7">2.7.7.85</ecNumber>
    </submittedName>
</protein>
<dbReference type="EMBL" id="VSSQ01023011">
    <property type="protein sequence ID" value="MPM69678.1"/>
    <property type="molecule type" value="Genomic_DNA"/>
</dbReference>
<dbReference type="InterPro" id="IPR050338">
    <property type="entry name" value="DisA"/>
</dbReference>
<proteinExistence type="predicted"/>
<sequence length="89" mass="9878">MPLTANRNLSKELGTRHRAAIGMSENSDALVVVVSEETGKISVVTDGHIRRGYQLESLRDALIDTFLQKEEDKTSMLGRFFRKGAQGTK</sequence>
<dbReference type="GO" id="GO:0005524">
    <property type="term" value="F:ATP binding"/>
    <property type="evidence" value="ECO:0007669"/>
    <property type="project" value="UniProtKB-KW"/>
</dbReference>
<dbReference type="Gene3D" id="3.40.1700.10">
    <property type="entry name" value="DNA integrity scanning protein, DisA, N-terminal domain"/>
    <property type="match status" value="1"/>
</dbReference>
<evidence type="ECO:0000256" key="3">
    <source>
        <dbReference type="ARBA" id="ARBA00022695"/>
    </source>
</evidence>
<dbReference type="InterPro" id="IPR036888">
    <property type="entry name" value="DNA_integrity_DisA_N_sf"/>
</dbReference>
<reference evidence="7" key="1">
    <citation type="submission" date="2019-08" db="EMBL/GenBank/DDBJ databases">
        <authorList>
            <person name="Kucharzyk K."/>
            <person name="Murdoch R.W."/>
            <person name="Higgins S."/>
            <person name="Loffler F."/>
        </authorList>
    </citation>
    <scope>NUCLEOTIDE SEQUENCE</scope>
</reference>
<dbReference type="InterPro" id="IPR003390">
    <property type="entry name" value="DNA_integrity_scan_DisA_N"/>
</dbReference>